<dbReference type="PANTHER" id="PTHR33737:SF2">
    <property type="entry name" value="OS12G0102700 PROTEIN"/>
    <property type="match status" value="1"/>
</dbReference>
<feature type="compositionally biased region" description="Low complexity" evidence="1">
    <location>
        <begin position="287"/>
        <end position="301"/>
    </location>
</feature>
<gene>
    <name evidence="2" type="ORF">RJ640_007233</name>
</gene>
<feature type="region of interest" description="Disordered" evidence="1">
    <location>
        <begin position="175"/>
        <end position="348"/>
    </location>
</feature>
<feature type="region of interest" description="Disordered" evidence="1">
    <location>
        <begin position="488"/>
        <end position="544"/>
    </location>
</feature>
<accession>A0AA88UJI3</accession>
<dbReference type="AlphaFoldDB" id="A0AA88UJI3"/>
<keyword evidence="3" id="KW-1185">Reference proteome</keyword>
<feature type="compositionally biased region" description="Polar residues" evidence="1">
    <location>
        <begin position="217"/>
        <end position="241"/>
    </location>
</feature>
<organism evidence="2 3">
    <name type="scientific">Escallonia rubra</name>
    <dbReference type="NCBI Taxonomy" id="112253"/>
    <lineage>
        <taxon>Eukaryota</taxon>
        <taxon>Viridiplantae</taxon>
        <taxon>Streptophyta</taxon>
        <taxon>Embryophyta</taxon>
        <taxon>Tracheophyta</taxon>
        <taxon>Spermatophyta</taxon>
        <taxon>Magnoliopsida</taxon>
        <taxon>eudicotyledons</taxon>
        <taxon>Gunneridae</taxon>
        <taxon>Pentapetalae</taxon>
        <taxon>asterids</taxon>
        <taxon>campanulids</taxon>
        <taxon>Escalloniales</taxon>
        <taxon>Escalloniaceae</taxon>
        <taxon>Escallonia</taxon>
    </lineage>
</organism>
<evidence type="ECO:0000313" key="3">
    <source>
        <dbReference type="Proteomes" id="UP001187471"/>
    </source>
</evidence>
<feature type="compositionally biased region" description="Polar residues" evidence="1">
    <location>
        <begin position="428"/>
        <end position="442"/>
    </location>
</feature>
<feature type="compositionally biased region" description="Low complexity" evidence="1">
    <location>
        <begin position="263"/>
        <end position="279"/>
    </location>
</feature>
<dbReference type="EMBL" id="JAVXUO010001972">
    <property type="protein sequence ID" value="KAK2977597.1"/>
    <property type="molecule type" value="Genomic_DNA"/>
</dbReference>
<sequence>MEKSESDDLSLIDFCSENDSLIATASTPSTVVGGVGVGVRDCQSSETHYEASCFDFLSAANAERVVDMANSNVQKEELPQLLETSEPEKARKTGKFNLRKSLAWDSAFFTSSGVLDPEELSSMIEGAENGINHHLPRIEEDACRSTDSISTLASDNLTLQNLEAELFEDIRASIQKSSKGSTMATSSSKVALGGTDNQTICRESSKKADLASRSKAKQNPSSSKQTNGMQGYGKTSKQGDSAGNKGHQASKLPGLAGPRRAVPKSALSSKSSPSGSSGATKTQLTISSSSDSSGNIGKSPSISARRKIDSRTANPRSSCSIPKTPSKIASRNKTSSQTNGSMLSKLSSSISPASSISEWSLESSSSSSVSNVNQTSKSRSSLDTGFCKALDSDAQVVLGLPTNSTDNLLHGYENEGTALPSQNMKRASLQAGTLSRPPSSKPTGLRMPSPKIGFFDGAKSVVRTPNGGMQSQSRLSTGFPKSGVASCSPIGSSNKSKFGKTPPVTTVTLTGNTKLGSQKSASPKPFREPSGSSRGVKSCPSIPLAQDEMNGVDIKAEDIGRNGHDRAQHITEGLDAERNTNIGVLESKRSSSKQESADLKEINLASANGTFSDSKSDNGNELIKPSHGVGDCALYDHQTSELDFLTTTHAKENSHFEDKEKPGGVSCKPEVRTEKPDRAIGITDQVLDAERNESLGVLTNTMNLNLQETAELMEIKVAPGDGDISPLYPATNWKENDHIGDQADDLSRNLRPVDLHLEFPKELICSTSLKSCSDFSASELCSEKPSVDDQEEQSLHNSFASTTRTPFAVKNAPCSGEGSKDSSIGLVEKTGPLLLSELGQKENS</sequence>
<comment type="caution">
    <text evidence="2">The sequence shown here is derived from an EMBL/GenBank/DDBJ whole genome shotgun (WGS) entry which is preliminary data.</text>
</comment>
<feature type="compositionally biased region" description="Polar residues" evidence="1">
    <location>
        <begin position="503"/>
        <end position="521"/>
    </location>
</feature>
<proteinExistence type="predicted"/>
<dbReference type="GO" id="GO:0008017">
    <property type="term" value="F:microtubule binding"/>
    <property type="evidence" value="ECO:0007669"/>
    <property type="project" value="InterPro"/>
</dbReference>
<feature type="compositionally biased region" description="Polar residues" evidence="1">
    <location>
        <begin position="795"/>
        <end position="805"/>
    </location>
</feature>
<feature type="compositionally biased region" description="Low complexity" evidence="1">
    <location>
        <begin position="176"/>
        <end position="189"/>
    </location>
</feature>
<feature type="compositionally biased region" description="Basic and acidic residues" evidence="1">
    <location>
        <begin position="203"/>
        <end position="212"/>
    </location>
</feature>
<evidence type="ECO:0000313" key="2">
    <source>
        <dbReference type="EMBL" id="KAK2977597.1"/>
    </source>
</evidence>
<feature type="region of interest" description="Disordered" evidence="1">
    <location>
        <begin position="428"/>
        <end position="449"/>
    </location>
</feature>
<protein>
    <submittedName>
        <fullName evidence="2">Uncharacterized protein</fullName>
    </submittedName>
</protein>
<name>A0AA88UJI3_9ASTE</name>
<evidence type="ECO:0000256" key="1">
    <source>
        <dbReference type="SAM" id="MobiDB-lite"/>
    </source>
</evidence>
<feature type="region of interest" description="Disordered" evidence="1">
    <location>
        <begin position="361"/>
        <end position="384"/>
    </location>
</feature>
<dbReference type="InterPro" id="IPR045882">
    <property type="entry name" value="GPT1/2"/>
</dbReference>
<feature type="region of interest" description="Disordered" evidence="1">
    <location>
        <begin position="784"/>
        <end position="826"/>
    </location>
</feature>
<dbReference type="PANTHER" id="PTHR33737">
    <property type="entry name" value="OS05G0121800 PROTEIN"/>
    <property type="match status" value="1"/>
</dbReference>
<dbReference type="Proteomes" id="UP001187471">
    <property type="component" value="Unassembled WGS sequence"/>
</dbReference>
<feature type="compositionally biased region" description="Low complexity" evidence="1">
    <location>
        <begin position="361"/>
        <end position="378"/>
    </location>
</feature>
<feature type="compositionally biased region" description="Polar residues" evidence="1">
    <location>
        <begin position="311"/>
        <end position="340"/>
    </location>
</feature>
<reference evidence="2" key="1">
    <citation type="submission" date="2022-12" db="EMBL/GenBank/DDBJ databases">
        <title>Draft genome assemblies for two species of Escallonia (Escalloniales).</title>
        <authorList>
            <person name="Chanderbali A."/>
            <person name="Dervinis C."/>
            <person name="Anghel I."/>
            <person name="Soltis D."/>
            <person name="Soltis P."/>
            <person name="Zapata F."/>
        </authorList>
    </citation>
    <scope>NUCLEOTIDE SEQUENCE</scope>
    <source>
        <strain evidence="2">UCBG92.1500</strain>
        <tissue evidence="2">Leaf</tissue>
    </source>
</reference>